<reference evidence="4" key="1">
    <citation type="submission" date="2021-02" db="EMBL/GenBank/DDBJ databases">
        <authorList>
            <person name="Nowell W R."/>
        </authorList>
    </citation>
    <scope>NUCLEOTIDE SEQUENCE</scope>
</reference>
<dbReference type="Gene3D" id="3.40.50.720">
    <property type="entry name" value="NAD(P)-binding Rossmann-like Domain"/>
    <property type="match status" value="1"/>
</dbReference>
<dbReference type="CDD" id="cd05233">
    <property type="entry name" value="SDR_c"/>
    <property type="match status" value="1"/>
</dbReference>
<evidence type="ECO:0000313" key="5">
    <source>
        <dbReference type="EMBL" id="CAF3671532.1"/>
    </source>
</evidence>
<accession>A0A815ICN1</accession>
<dbReference type="SUPFAM" id="SSF51735">
    <property type="entry name" value="NAD(P)-binding Rossmann-fold domains"/>
    <property type="match status" value="1"/>
</dbReference>
<protein>
    <submittedName>
        <fullName evidence="4">Uncharacterized protein</fullName>
    </submittedName>
</protein>
<dbReference type="PROSITE" id="PS00061">
    <property type="entry name" value="ADH_SHORT"/>
    <property type="match status" value="1"/>
</dbReference>
<dbReference type="InterPro" id="IPR002347">
    <property type="entry name" value="SDR_fam"/>
</dbReference>
<dbReference type="EMBL" id="CAJNOE010000966">
    <property type="protein sequence ID" value="CAF1366561.1"/>
    <property type="molecule type" value="Genomic_DNA"/>
</dbReference>
<dbReference type="PRINTS" id="PR00081">
    <property type="entry name" value="GDHRDH"/>
</dbReference>
<dbReference type="GO" id="GO:0016491">
    <property type="term" value="F:oxidoreductase activity"/>
    <property type="evidence" value="ECO:0007669"/>
    <property type="project" value="UniProtKB-KW"/>
</dbReference>
<proteinExistence type="inferred from homology"/>
<dbReference type="InterPro" id="IPR052178">
    <property type="entry name" value="Sec_Metab_Biosynth_SDR"/>
</dbReference>
<organism evidence="4 6">
    <name type="scientific">Adineta steineri</name>
    <dbReference type="NCBI Taxonomy" id="433720"/>
    <lineage>
        <taxon>Eukaryota</taxon>
        <taxon>Metazoa</taxon>
        <taxon>Spiralia</taxon>
        <taxon>Gnathifera</taxon>
        <taxon>Rotifera</taxon>
        <taxon>Eurotatoria</taxon>
        <taxon>Bdelloidea</taxon>
        <taxon>Adinetida</taxon>
        <taxon>Adinetidae</taxon>
        <taxon>Adineta</taxon>
    </lineage>
</organism>
<dbReference type="Proteomes" id="UP000663860">
    <property type="component" value="Unassembled WGS sequence"/>
</dbReference>
<dbReference type="Proteomes" id="UP000663868">
    <property type="component" value="Unassembled WGS sequence"/>
</dbReference>
<dbReference type="EMBL" id="CAJOBB010000401">
    <property type="protein sequence ID" value="CAF3671532.1"/>
    <property type="molecule type" value="Genomic_DNA"/>
</dbReference>
<evidence type="ECO:0000256" key="2">
    <source>
        <dbReference type="ARBA" id="ARBA00022857"/>
    </source>
</evidence>
<gene>
    <name evidence="4" type="ORF">IZO911_LOCUS37620</name>
    <name evidence="5" type="ORF">KXQ929_LOCUS9022</name>
</gene>
<name>A0A815ICN1_9BILA</name>
<dbReference type="FunFam" id="3.40.50.720:FF:000084">
    <property type="entry name" value="Short-chain dehydrogenase reductase"/>
    <property type="match status" value="1"/>
</dbReference>
<dbReference type="InterPro" id="IPR036291">
    <property type="entry name" value="NAD(P)-bd_dom_sf"/>
</dbReference>
<comment type="caution">
    <text evidence="4">The sequence shown here is derived from an EMBL/GenBank/DDBJ whole genome shotgun (WGS) entry which is preliminary data.</text>
</comment>
<dbReference type="AlphaFoldDB" id="A0A815ICN1"/>
<comment type="similarity">
    <text evidence="1">Belongs to the short-chain dehydrogenases/reductases (SDR) family.</text>
</comment>
<sequence>MGKLDGKVALITGGSDGIGLATAQRFVAEGAYVFITGRRKEMLDAAVKKIGEKNVTGIQADASKLDQIDKIYEVIKKEKNTLDIIFANAAVLNMATLSAVTEQQFDDTFDINVKGVLFTVQKALPILKDGSSIIINSSIHSIKGFEGHSLYAASKAAVRSFARCWSVDLKDRKIRVNVLSPGPIQTAMLNHAMGAKNTEELDANFERFVSAVPLGRYGQPDEIAKVALFLASDDSSYITGIELFVDGGLAQI</sequence>
<keyword evidence="3" id="KW-0560">Oxidoreductase</keyword>
<evidence type="ECO:0000256" key="3">
    <source>
        <dbReference type="ARBA" id="ARBA00023002"/>
    </source>
</evidence>
<dbReference type="InterPro" id="IPR020904">
    <property type="entry name" value="Sc_DH/Rdtase_CS"/>
</dbReference>
<dbReference type="PANTHER" id="PTHR43618:SF8">
    <property type="entry name" value="7ALPHA-HYDROXYSTEROID DEHYDROGENASE"/>
    <property type="match status" value="1"/>
</dbReference>
<dbReference type="PANTHER" id="PTHR43618">
    <property type="entry name" value="7-ALPHA-HYDROXYSTEROID DEHYDROGENASE"/>
    <property type="match status" value="1"/>
</dbReference>
<evidence type="ECO:0000313" key="4">
    <source>
        <dbReference type="EMBL" id="CAF1366561.1"/>
    </source>
</evidence>
<dbReference type="Pfam" id="PF13561">
    <property type="entry name" value="adh_short_C2"/>
    <property type="match status" value="1"/>
</dbReference>
<evidence type="ECO:0000313" key="6">
    <source>
        <dbReference type="Proteomes" id="UP000663860"/>
    </source>
</evidence>
<keyword evidence="2" id="KW-0521">NADP</keyword>
<evidence type="ECO:0000256" key="1">
    <source>
        <dbReference type="ARBA" id="ARBA00006484"/>
    </source>
</evidence>